<dbReference type="InterPro" id="IPR001810">
    <property type="entry name" value="F-box_dom"/>
</dbReference>
<protein>
    <submittedName>
        <fullName evidence="2">F-box/kelch-repeat protein</fullName>
    </submittedName>
</protein>
<dbReference type="EMBL" id="KE345001">
    <property type="protein sequence ID" value="EXB88907.1"/>
    <property type="molecule type" value="Genomic_DNA"/>
</dbReference>
<dbReference type="STRING" id="981085.W9RFX6"/>
<dbReference type="PANTHER" id="PTHR31672">
    <property type="entry name" value="BNACNNG10540D PROTEIN"/>
    <property type="match status" value="1"/>
</dbReference>
<dbReference type="Pfam" id="PF07734">
    <property type="entry name" value="FBA_1"/>
    <property type="match status" value="1"/>
</dbReference>
<dbReference type="InterPro" id="IPR017451">
    <property type="entry name" value="F-box-assoc_interact_dom"/>
</dbReference>
<dbReference type="SUPFAM" id="SSF81383">
    <property type="entry name" value="F-box domain"/>
    <property type="match status" value="1"/>
</dbReference>
<dbReference type="InterPro" id="IPR006527">
    <property type="entry name" value="F-box-assoc_dom_typ1"/>
</dbReference>
<evidence type="ECO:0000313" key="2">
    <source>
        <dbReference type="EMBL" id="EXB88907.1"/>
    </source>
</evidence>
<organism evidence="2 3">
    <name type="scientific">Morus notabilis</name>
    <dbReference type="NCBI Taxonomy" id="981085"/>
    <lineage>
        <taxon>Eukaryota</taxon>
        <taxon>Viridiplantae</taxon>
        <taxon>Streptophyta</taxon>
        <taxon>Embryophyta</taxon>
        <taxon>Tracheophyta</taxon>
        <taxon>Spermatophyta</taxon>
        <taxon>Magnoliopsida</taxon>
        <taxon>eudicotyledons</taxon>
        <taxon>Gunneridae</taxon>
        <taxon>Pentapetalae</taxon>
        <taxon>rosids</taxon>
        <taxon>fabids</taxon>
        <taxon>Rosales</taxon>
        <taxon>Moraceae</taxon>
        <taxon>Moreae</taxon>
        <taxon>Morus</taxon>
    </lineage>
</organism>
<name>W9RFX6_9ROSA</name>
<dbReference type="NCBIfam" id="TIGR01640">
    <property type="entry name" value="F_box_assoc_1"/>
    <property type="match status" value="1"/>
</dbReference>
<reference evidence="3" key="1">
    <citation type="submission" date="2013-01" db="EMBL/GenBank/DDBJ databases">
        <title>Draft Genome Sequence of a Mulberry Tree, Morus notabilis C.K. Schneid.</title>
        <authorList>
            <person name="He N."/>
            <person name="Zhao S."/>
        </authorList>
    </citation>
    <scope>NUCLEOTIDE SEQUENCE</scope>
</reference>
<sequence>MAKFLDLPMELVVEIMSFLPAESLVRFKCVCKLWYSIINDRGFVAKHLRNATKISSTKSLCFTGYGKEFEEPVSSFLTIYDDDKNGEHVYSVVEDSLSPFFQRHRDEYVVSSQCNGIFCLYGEQITNNVILCNPATREFKLLPDSCFCVKTCGIMFGFGYDPRVDSYKVVRAVLLDCGDNLSLRAEVCTVGSSSWREIKLNFSLSQLEVLILSIAYGRNVHKQRYCKGACYWLLSPMRCEEETIIHFDMLNEQFYRISLPININGEQEGRSLHTSLAIWNESVALFRYSYDDVTRPIDIWVMLDSSGVSKASCCWTKQLSIGPLEGICRPILFWKTDEILMSTDDGRAVSYNLHAKRLGNLPIPPGSLMCNASVYIKSLVSVHGRI</sequence>
<dbReference type="KEGG" id="mnt:21387130"/>
<gene>
    <name evidence="2" type="ORF">L484_003603</name>
</gene>
<dbReference type="eggNOG" id="ENOG502QS4I">
    <property type="taxonomic scope" value="Eukaryota"/>
</dbReference>
<dbReference type="PROSITE" id="PS50181">
    <property type="entry name" value="FBOX"/>
    <property type="match status" value="1"/>
</dbReference>
<dbReference type="CDD" id="cd22157">
    <property type="entry name" value="F-box_AtFBW1-like"/>
    <property type="match status" value="1"/>
</dbReference>
<evidence type="ECO:0000259" key="1">
    <source>
        <dbReference type="PROSITE" id="PS50181"/>
    </source>
</evidence>
<dbReference type="Proteomes" id="UP000030645">
    <property type="component" value="Unassembled WGS sequence"/>
</dbReference>
<dbReference type="InterPro" id="IPR050796">
    <property type="entry name" value="SCF_F-box_component"/>
</dbReference>
<evidence type="ECO:0000313" key="3">
    <source>
        <dbReference type="Proteomes" id="UP000030645"/>
    </source>
</evidence>
<dbReference type="Pfam" id="PF00646">
    <property type="entry name" value="F-box"/>
    <property type="match status" value="1"/>
</dbReference>
<dbReference type="OrthoDB" id="1177176at2759"/>
<feature type="domain" description="F-box" evidence="1">
    <location>
        <begin position="1"/>
        <end position="48"/>
    </location>
</feature>
<proteinExistence type="predicted"/>
<dbReference type="AlphaFoldDB" id="W9RFX6"/>
<dbReference type="SMART" id="SM00256">
    <property type="entry name" value="FBOX"/>
    <property type="match status" value="1"/>
</dbReference>
<accession>W9RFX6</accession>
<dbReference type="Gene3D" id="1.20.1280.50">
    <property type="match status" value="1"/>
</dbReference>
<keyword evidence="3" id="KW-1185">Reference proteome</keyword>
<dbReference type="InterPro" id="IPR036047">
    <property type="entry name" value="F-box-like_dom_sf"/>
</dbReference>
<dbReference type="PANTHER" id="PTHR31672:SF13">
    <property type="entry name" value="F-BOX PROTEIN CPR30-LIKE"/>
    <property type="match status" value="1"/>
</dbReference>